<keyword evidence="6 13" id="KW-0441">Lipid A biosynthesis</keyword>
<evidence type="ECO:0000256" key="4">
    <source>
        <dbReference type="ARBA" id="ARBA00016436"/>
    </source>
</evidence>
<dbReference type="SUPFAM" id="SSF52540">
    <property type="entry name" value="P-loop containing nucleoside triphosphate hydrolases"/>
    <property type="match status" value="1"/>
</dbReference>
<comment type="caution">
    <text evidence="14">The sequence shown here is derived from an EMBL/GenBank/DDBJ whole genome shotgun (WGS) entry which is preliminary data.</text>
</comment>
<comment type="pathway">
    <text evidence="2 13">Glycolipid biosynthesis; lipid IV(A) biosynthesis; lipid IV(A) from (3R)-3-hydroxytetradecanoyl-[acyl-carrier-protein] and UDP-N-acetyl-alpha-D-glucosamine: step 6/6.</text>
</comment>
<keyword evidence="8 13" id="KW-0547">Nucleotide-binding</keyword>
<dbReference type="Pfam" id="PF02606">
    <property type="entry name" value="LpxK"/>
    <property type="match status" value="1"/>
</dbReference>
<name>A0ABY3MAW4_9FLAO</name>
<comment type="similarity">
    <text evidence="13">Belongs to the LpxK family.</text>
</comment>
<organism evidence="14 15">
    <name type="scientific">Bizionia gelidisalsuginis</name>
    <dbReference type="NCBI Taxonomy" id="291188"/>
    <lineage>
        <taxon>Bacteria</taxon>
        <taxon>Pseudomonadati</taxon>
        <taxon>Bacteroidota</taxon>
        <taxon>Flavobacteriia</taxon>
        <taxon>Flavobacteriales</taxon>
        <taxon>Flavobacteriaceae</taxon>
        <taxon>Bizionia</taxon>
    </lineage>
</organism>
<evidence type="ECO:0000256" key="5">
    <source>
        <dbReference type="ARBA" id="ARBA00022516"/>
    </source>
</evidence>
<evidence type="ECO:0000313" key="14">
    <source>
        <dbReference type="EMBL" id="TYC12887.1"/>
    </source>
</evidence>
<accession>A0ABY3MAW4</accession>
<evidence type="ECO:0000256" key="11">
    <source>
        <dbReference type="ARBA" id="ARBA00023098"/>
    </source>
</evidence>
<dbReference type="InterPro" id="IPR003758">
    <property type="entry name" value="LpxK"/>
</dbReference>
<feature type="binding site" evidence="13">
    <location>
        <begin position="47"/>
        <end position="54"/>
    </location>
    <ligand>
        <name>ATP</name>
        <dbReference type="ChEBI" id="CHEBI:30616"/>
    </ligand>
</feature>
<sequence>MKLLRFLLFPIMPFYFVVTWLRNVLYDYGFKKSKSYDFPLLCVGNLSAGGTGKTPMVEYLIRVLKDDFKIATLSRGYGRETEGFVLGALKDTAKTLGDEPFQFYSKFSKDIQVAVDANRQNGIAELRGVLSKPEVIILDDAFQHRKVTAGLNILLTTYSNLYYKDCVLPTGNLREPRVGAKRANIIVVTKCPKDITDGEKAKIVKEISPEVHQTVFFSTIVYSEMVFSDAESRGLKQLPKFTLVTGIANASPLVAFLNAEGLAFKHLEFKDHYSFTATDIKSFEAEELLLTTEKDFMRLKNNERLKHKLFYLPIEAQIDNSENFNNLITAFVAKY</sequence>
<keyword evidence="9 13" id="KW-0418">Kinase</keyword>
<keyword evidence="11 13" id="KW-0443">Lipid metabolism</keyword>
<keyword evidence="10 13" id="KW-0067">ATP-binding</keyword>
<evidence type="ECO:0000313" key="15">
    <source>
        <dbReference type="Proteomes" id="UP000323621"/>
    </source>
</evidence>
<dbReference type="Proteomes" id="UP000323621">
    <property type="component" value="Unassembled WGS sequence"/>
</dbReference>
<dbReference type="PANTHER" id="PTHR42724:SF1">
    <property type="entry name" value="TETRAACYLDISACCHARIDE 4'-KINASE, MITOCHONDRIAL-RELATED"/>
    <property type="match status" value="1"/>
</dbReference>
<dbReference type="RefSeq" id="WP_148380968.1">
    <property type="nucleotide sequence ID" value="NZ_VSKN01000008.1"/>
</dbReference>
<evidence type="ECO:0000256" key="7">
    <source>
        <dbReference type="ARBA" id="ARBA00022679"/>
    </source>
</evidence>
<comment type="function">
    <text evidence="1 13">Transfers the gamma-phosphate of ATP to the 4'-position of a tetraacyldisaccharide 1-phosphate intermediate (termed DS-1-P) to form tetraacyldisaccharide 1,4'-bis-phosphate (lipid IVA).</text>
</comment>
<evidence type="ECO:0000256" key="12">
    <source>
        <dbReference type="ARBA" id="ARBA00029757"/>
    </source>
</evidence>
<dbReference type="InterPro" id="IPR027417">
    <property type="entry name" value="P-loop_NTPase"/>
</dbReference>
<keyword evidence="7 13" id="KW-0808">Transferase</keyword>
<keyword evidence="15" id="KW-1185">Reference proteome</keyword>
<proteinExistence type="inferred from homology"/>
<dbReference type="NCBIfam" id="TIGR00682">
    <property type="entry name" value="lpxK"/>
    <property type="match status" value="1"/>
</dbReference>
<gene>
    <name evidence="13 14" type="primary">lpxK</name>
    <name evidence="14" type="ORF">ES677_08025</name>
</gene>
<dbReference type="PANTHER" id="PTHR42724">
    <property type="entry name" value="TETRAACYLDISACCHARIDE 4'-KINASE"/>
    <property type="match status" value="1"/>
</dbReference>
<evidence type="ECO:0000256" key="3">
    <source>
        <dbReference type="ARBA" id="ARBA00012071"/>
    </source>
</evidence>
<dbReference type="HAMAP" id="MF_00409">
    <property type="entry name" value="LpxK"/>
    <property type="match status" value="1"/>
</dbReference>
<dbReference type="GO" id="GO:0009029">
    <property type="term" value="F:lipid-A 4'-kinase activity"/>
    <property type="evidence" value="ECO:0007669"/>
    <property type="project" value="UniProtKB-EC"/>
</dbReference>
<comment type="catalytic activity">
    <reaction evidence="13">
        <text>a lipid A disaccharide + ATP = a lipid IVA + ADP + H(+)</text>
        <dbReference type="Rhea" id="RHEA:67840"/>
        <dbReference type="ChEBI" id="CHEBI:15378"/>
        <dbReference type="ChEBI" id="CHEBI:30616"/>
        <dbReference type="ChEBI" id="CHEBI:176343"/>
        <dbReference type="ChEBI" id="CHEBI:176425"/>
        <dbReference type="ChEBI" id="CHEBI:456216"/>
        <dbReference type="EC" id="2.7.1.130"/>
    </reaction>
</comment>
<evidence type="ECO:0000256" key="9">
    <source>
        <dbReference type="ARBA" id="ARBA00022777"/>
    </source>
</evidence>
<reference evidence="14 15" key="1">
    <citation type="submission" date="2019-08" db="EMBL/GenBank/DDBJ databases">
        <title>Genomes of Antarctic Bizionia species.</title>
        <authorList>
            <person name="Bowman J.P."/>
        </authorList>
    </citation>
    <scope>NUCLEOTIDE SEQUENCE [LARGE SCALE GENOMIC DNA]</scope>
    <source>
        <strain evidence="14 15">IC164</strain>
    </source>
</reference>
<protein>
    <recommendedName>
        <fullName evidence="4 13">Tetraacyldisaccharide 4'-kinase</fullName>
        <ecNumber evidence="3 13">2.7.1.130</ecNumber>
    </recommendedName>
    <alternativeName>
        <fullName evidence="12 13">Lipid A 4'-kinase</fullName>
    </alternativeName>
</protein>
<dbReference type="EC" id="2.7.1.130" evidence="3 13"/>
<evidence type="ECO:0000256" key="2">
    <source>
        <dbReference type="ARBA" id="ARBA00004870"/>
    </source>
</evidence>
<evidence type="ECO:0000256" key="6">
    <source>
        <dbReference type="ARBA" id="ARBA00022556"/>
    </source>
</evidence>
<dbReference type="EMBL" id="VSKN01000008">
    <property type="protein sequence ID" value="TYC12887.1"/>
    <property type="molecule type" value="Genomic_DNA"/>
</dbReference>
<keyword evidence="5 13" id="KW-0444">Lipid biosynthesis</keyword>
<evidence type="ECO:0000256" key="10">
    <source>
        <dbReference type="ARBA" id="ARBA00022840"/>
    </source>
</evidence>
<evidence type="ECO:0000256" key="8">
    <source>
        <dbReference type="ARBA" id="ARBA00022741"/>
    </source>
</evidence>
<evidence type="ECO:0000256" key="13">
    <source>
        <dbReference type="HAMAP-Rule" id="MF_00409"/>
    </source>
</evidence>
<evidence type="ECO:0000256" key="1">
    <source>
        <dbReference type="ARBA" id="ARBA00002274"/>
    </source>
</evidence>